<dbReference type="RefSeq" id="WP_200355294.1">
    <property type="nucleotide sequence ID" value="NZ_JAENIL010000014.1"/>
</dbReference>
<protein>
    <submittedName>
        <fullName evidence="3">Cysteine hydrolase</fullName>
    </submittedName>
</protein>
<dbReference type="CDD" id="cd01014">
    <property type="entry name" value="nicotinamidase_related"/>
    <property type="match status" value="1"/>
</dbReference>
<name>A0A934RZB3_9BACT</name>
<evidence type="ECO:0000259" key="2">
    <source>
        <dbReference type="Pfam" id="PF00857"/>
    </source>
</evidence>
<keyword evidence="1 3" id="KW-0378">Hydrolase</keyword>
<dbReference type="EMBL" id="JAENIL010000014">
    <property type="protein sequence ID" value="MBK1877077.1"/>
    <property type="molecule type" value="Genomic_DNA"/>
</dbReference>
<evidence type="ECO:0000313" key="3">
    <source>
        <dbReference type="EMBL" id="MBK1877077.1"/>
    </source>
</evidence>
<dbReference type="AlphaFoldDB" id="A0A934RZB3"/>
<dbReference type="PANTHER" id="PTHR43540:SF15">
    <property type="entry name" value="BLR5631 PROTEIN"/>
    <property type="match status" value="1"/>
</dbReference>
<dbReference type="Proteomes" id="UP000617628">
    <property type="component" value="Unassembled WGS sequence"/>
</dbReference>
<dbReference type="PANTHER" id="PTHR43540">
    <property type="entry name" value="PEROXYUREIDOACRYLATE/UREIDOACRYLATE AMIDOHYDROLASE-RELATED"/>
    <property type="match status" value="1"/>
</dbReference>
<sequence length="173" mass="18630">MKKALLLIDLQNDYFPEGLFPLWNTDGTLEKLKSAISLAQANGVEVIHIQHIANPEAGIAPFFNKGTKGADIHADILAAAPEAPVVIKEYADSFHQTELESVLSDRGIEELLVCGMMTQNCVTHTAISKAAEKYKVSILTDCCTTVNEAIHMIALHAVSTRVALVDSNSALSS</sequence>
<proteinExistence type="predicted"/>
<reference evidence="3" key="1">
    <citation type="submission" date="2021-01" db="EMBL/GenBank/DDBJ databases">
        <title>Modified the classification status of verrucomicrobia.</title>
        <authorList>
            <person name="Feng X."/>
        </authorList>
    </citation>
    <scope>NUCLEOTIDE SEQUENCE</scope>
    <source>
        <strain evidence="3">KCTC 13126</strain>
    </source>
</reference>
<feature type="domain" description="Isochorismatase-like" evidence="2">
    <location>
        <begin position="4"/>
        <end position="164"/>
    </location>
</feature>
<comment type="caution">
    <text evidence="3">The sequence shown here is derived from an EMBL/GenBank/DDBJ whole genome shotgun (WGS) entry which is preliminary data.</text>
</comment>
<accession>A0A934RZB3</accession>
<dbReference type="InterPro" id="IPR000868">
    <property type="entry name" value="Isochorismatase-like_dom"/>
</dbReference>
<dbReference type="Gene3D" id="3.40.50.850">
    <property type="entry name" value="Isochorismatase-like"/>
    <property type="match status" value="1"/>
</dbReference>
<dbReference type="InterPro" id="IPR050272">
    <property type="entry name" value="Isochorismatase-like_hydrls"/>
</dbReference>
<dbReference type="InterPro" id="IPR036380">
    <property type="entry name" value="Isochorismatase-like_sf"/>
</dbReference>
<evidence type="ECO:0000313" key="4">
    <source>
        <dbReference type="Proteomes" id="UP000617628"/>
    </source>
</evidence>
<organism evidence="3 4">
    <name type="scientific">Pelagicoccus mobilis</name>
    <dbReference type="NCBI Taxonomy" id="415221"/>
    <lineage>
        <taxon>Bacteria</taxon>
        <taxon>Pseudomonadati</taxon>
        <taxon>Verrucomicrobiota</taxon>
        <taxon>Opitutia</taxon>
        <taxon>Puniceicoccales</taxon>
        <taxon>Pelagicoccaceae</taxon>
        <taxon>Pelagicoccus</taxon>
    </lineage>
</organism>
<gene>
    <name evidence="3" type="ORF">JIN87_09370</name>
</gene>
<dbReference type="Pfam" id="PF00857">
    <property type="entry name" value="Isochorismatase"/>
    <property type="match status" value="1"/>
</dbReference>
<keyword evidence="4" id="KW-1185">Reference proteome</keyword>
<dbReference type="GO" id="GO:0016787">
    <property type="term" value="F:hydrolase activity"/>
    <property type="evidence" value="ECO:0007669"/>
    <property type="project" value="UniProtKB-KW"/>
</dbReference>
<dbReference type="SUPFAM" id="SSF52499">
    <property type="entry name" value="Isochorismatase-like hydrolases"/>
    <property type="match status" value="1"/>
</dbReference>
<evidence type="ECO:0000256" key="1">
    <source>
        <dbReference type="ARBA" id="ARBA00022801"/>
    </source>
</evidence>